<feature type="non-terminal residue" evidence="1">
    <location>
        <position position="58"/>
    </location>
</feature>
<sequence length="58" mass="6685">MNVPNGPDAATKVQEDAYMEYELQKFWGSISGDPNDVPEDRFSTQIHNPAIRYFHMIL</sequence>
<reference evidence="1 2" key="1">
    <citation type="journal article" date="2018" name="Front. Plant Sci.">
        <title>Red Clover (Trifolium pratense) and Zigzag Clover (T. medium) - A Picture of Genomic Similarities and Differences.</title>
        <authorList>
            <person name="Dluhosova J."/>
            <person name="Istvanek J."/>
            <person name="Nedelnik J."/>
            <person name="Repkova J."/>
        </authorList>
    </citation>
    <scope>NUCLEOTIDE SEQUENCE [LARGE SCALE GENOMIC DNA]</scope>
    <source>
        <strain evidence="2">cv. 10/8</strain>
        <tissue evidence="1">Leaf</tissue>
    </source>
</reference>
<proteinExistence type="predicted"/>
<accession>A0A392V150</accession>
<name>A0A392V150_9FABA</name>
<dbReference type="Proteomes" id="UP000265520">
    <property type="component" value="Unassembled WGS sequence"/>
</dbReference>
<organism evidence="1 2">
    <name type="scientific">Trifolium medium</name>
    <dbReference type="NCBI Taxonomy" id="97028"/>
    <lineage>
        <taxon>Eukaryota</taxon>
        <taxon>Viridiplantae</taxon>
        <taxon>Streptophyta</taxon>
        <taxon>Embryophyta</taxon>
        <taxon>Tracheophyta</taxon>
        <taxon>Spermatophyta</taxon>
        <taxon>Magnoliopsida</taxon>
        <taxon>eudicotyledons</taxon>
        <taxon>Gunneridae</taxon>
        <taxon>Pentapetalae</taxon>
        <taxon>rosids</taxon>
        <taxon>fabids</taxon>
        <taxon>Fabales</taxon>
        <taxon>Fabaceae</taxon>
        <taxon>Papilionoideae</taxon>
        <taxon>50 kb inversion clade</taxon>
        <taxon>NPAAA clade</taxon>
        <taxon>Hologalegina</taxon>
        <taxon>IRL clade</taxon>
        <taxon>Trifolieae</taxon>
        <taxon>Trifolium</taxon>
    </lineage>
</organism>
<evidence type="ECO:0000313" key="1">
    <source>
        <dbReference type="EMBL" id="MCI81847.1"/>
    </source>
</evidence>
<protein>
    <submittedName>
        <fullName evidence="1">Uncharacterized protein</fullName>
    </submittedName>
</protein>
<dbReference type="AlphaFoldDB" id="A0A392V150"/>
<keyword evidence="2" id="KW-1185">Reference proteome</keyword>
<comment type="caution">
    <text evidence="1">The sequence shown here is derived from an EMBL/GenBank/DDBJ whole genome shotgun (WGS) entry which is preliminary data.</text>
</comment>
<dbReference type="EMBL" id="LXQA011029114">
    <property type="protein sequence ID" value="MCI81847.1"/>
    <property type="molecule type" value="Genomic_DNA"/>
</dbReference>
<evidence type="ECO:0000313" key="2">
    <source>
        <dbReference type="Proteomes" id="UP000265520"/>
    </source>
</evidence>